<gene>
    <name evidence="1" type="ORF">NEOLEDRAFT_1139415</name>
</gene>
<protein>
    <submittedName>
        <fullName evidence="1">Uncharacterized protein</fullName>
    </submittedName>
</protein>
<dbReference type="EMBL" id="KV425606">
    <property type="protein sequence ID" value="KZT21527.1"/>
    <property type="molecule type" value="Genomic_DNA"/>
</dbReference>
<evidence type="ECO:0000313" key="2">
    <source>
        <dbReference type="Proteomes" id="UP000076761"/>
    </source>
</evidence>
<accession>A0A165PUQ8</accession>
<dbReference type="AlphaFoldDB" id="A0A165PUQ8"/>
<name>A0A165PUQ8_9AGAM</name>
<dbReference type="InParanoid" id="A0A165PUQ8"/>
<organism evidence="1 2">
    <name type="scientific">Neolentinus lepideus HHB14362 ss-1</name>
    <dbReference type="NCBI Taxonomy" id="1314782"/>
    <lineage>
        <taxon>Eukaryota</taxon>
        <taxon>Fungi</taxon>
        <taxon>Dikarya</taxon>
        <taxon>Basidiomycota</taxon>
        <taxon>Agaricomycotina</taxon>
        <taxon>Agaricomycetes</taxon>
        <taxon>Gloeophyllales</taxon>
        <taxon>Gloeophyllaceae</taxon>
        <taxon>Neolentinus</taxon>
    </lineage>
</organism>
<dbReference type="Proteomes" id="UP000076761">
    <property type="component" value="Unassembled WGS sequence"/>
</dbReference>
<reference evidence="1 2" key="1">
    <citation type="journal article" date="2016" name="Mol. Biol. Evol.">
        <title>Comparative Genomics of Early-Diverging Mushroom-Forming Fungi Provides Insights into the Origins of Lignocellulose Decay Capabilities.</title>
        <authorList>
            <person name="Nagy L.G."/>
            <person name="Riley R."/>
            <person name="Tritt A."/>
            <person name="Adam C."/>
            <person name="Daum C."/>
            <person name="Floudas D."/>
            <person name="Sun H."/>
            <person name="Yadav J.S."/>
            <person name="Pangilinan J."/>
            <person name="Larsson K.H."/>
            <person name="Matsuura K."/>
            <person name="Barry K."/>
            <person name="Labutti K."/>
            <person name="Kuo R."/>
            <person name="Ohm R.A."/>
            <person name="Bhattacharya S.S."/>
            <person name="Shirouzu T."/>
            <person name="Yoshinaga Y."/>
            <person name="Martin F.M."/>
            <person name="Grigoriev I.V."/>
            <person name="Hibbett D.S."/>
        </authorList>
    </citation>
    <scope>NUCLEOTIDE SEQUENCE [LARGE SCALE GENOMIC DNA]</scope>
    <source>
        <strain evidence="1 2">HHB14362 ss-1</strain>
    </source>
</reference>
<evidence type="ECO:0000313" key="1">
    <source>
        <dbReference type="EMBL" id="KZT21527.1"/>
    </source>
</evidence>
<sequence>MTTGLGSAFICFNNARNILPREAPARLTARFAPAHPSRCSDWSDDGIASKFAIGRLRYAGKVAPEWPVW</sequence>
<keyword evidence="2" id="KW-1185">Reference proteome</keyword>
<proteinExistence type="predicted"/>